<evidence type="ECO:0000256" key="6">
    <source>
        <dbReference type="ARBA" id="ARBA00022737"/>
    </source>
</evidence>
<evidence type="ECO:0000256" key="12">
    <source>
        <dbReference type="ARBA" id="ARBA00023319"/>
    </source>
</evidence>
<evidence type="ECO:0000256" key="3">
    <source>
        <dbReference type="ARBA" id="ARBA00022525"/>
    </source>
</evidence>
<dbReference type="FunFam" id="2.60.40.10:FF:000719">
    <property type="entry name" value="nephrin isoform X1"/>
    <property type="match status" value="1"/>
</dbReference>
<comment type="similarity">
    <text evidence="13">Belongs to the hemolin family.</text>
</comment>
<reference evidence="21" key="1">
    <citation type="journal article" date="2008" name="Insect Biochem. Mol. Biol.">
        <title>The genome of a lepidopteran model insect, the silkworm Bombyx mori.</title>
        <authorList>
            <consortium name="International Silkworm Genome Consortium"/>
        </authorList>
    </citation>
    <scope>NUCLEOTIDE SEQUENCE [LARGE SCALE GENOMIC DNA]</scope>
    <source>
        <strain evidence="21">p50T</strain>
    </source>
</reference>
<feature type="domain" description="Ig-like" evidence="18">
    <location>
        <begin position="803"/>
        <end position="895"/>
    </location>
</feature>
<comment type="subcellular location">
    <subcellularLocation>
        <location evidence="1">Membrane</location>
        <topology evidence="1">Single-pass membrane protein</topology>
    </subcellularLocation>
    <subcellularLocation>
        <location evidence="2">Secreted</location>
    </subcellularLocation>
</comment>
<dbReference type="InterPro" id="IPR013098">
    <property type="entry name" value="Ig_I-set"/>
</dbReference>
<dbReference type="FunFam" id="2.60.40.10:FF:000310">
    <property type="entry name" value="Down syndrome cell adhesion molecule, isoform D"/>
    <property type="match status" value="1"/>
</dbReference>
<evidence type="ECO:0000256" key="17">
    <source>
        <dbReference type="SAM" id="SignalP"/>
    </source>
</evidence>
<protein>
    <recommendedName>
        <fullName evidence="14">Hemolin</fullName>
    </recommendedName>
</protein>
<dbReference type="GO" id="GO:0042802">
    <property type="term" value="F:identical protein binding"/>
    <property type="evidence" value="ECO:0007669"/>
    <property type="project" value="UniProtKB-ARBA"/>
</dbReference>
<feature type="region of interest" description="Disordered" evidence="15">
    <location>
        <begin position="1775"/>
        <end position="1830"/>
    </location>
</feature>
<evidence type="ECO:0000256" key="10">
    <source>
        <dbReference type="ARBA" id="ARBA00023157"/>
    </source>
</evidence>
<feature type="domain" description="Fibronectin type-III" evidence="19">
    <location>
        <begin position="1109"/>
        <end position="1205"/>
    </location>
</feature>
<evidence type="ECO:0000256" key="1">
    <source>
        <dbReference type="ARBA" id="ARBA00004167"/>
    </source>
</evidence>
<dbReference type="InterPro" id="IPR036179">
    <property type="entry name" value="Ig-like_dom_sf"/>
</dbReference>
<keyword evidence="7" id="KW-0130">Cell adhesion</keyword>
<dbReference type="FunFam" id="2.60.40.10:FF:000311">
    <property type="entry name" value="Down syndrome cell adhesion molecule, isoform D"/>
    <property type="match status" value="1"/>
</dbReference>
<feature type="compositionally biased region" description="Polar residues" evidence="15">
    <location>
        <begin position="1809"/>
        <end position="1819"/>
    </location>
</feature>
<keyword evidence="3" id="KW-0964">Secreted</keyword>
<dbReference type="PANTHER" id="PTHR10075">
    <property type="entry name" value="BASIGIN RELATED"/>
    <property type="match status" value="1"/>
</dbReference>
<dbReference type="GO" id="GO:0098632">
    <property type="term" value="F:cell-cell adhesion mediator activity"/>
    <property type="evidence" value="ECO:0007669"/>
    <property type="project" value="TreeGrafter"/>
</dbReference>
<dbReference type="FunFam" id="2.60.40.10:FF:000017">
    <property type="entry name" value="Down syndrome cell adhesion molecule b"/>
    <property type="match status" value="2"/>
</dbReference>
<dbReference type="InterPro" id="IPR013783">
    <property type="entry name" value="Ig-like_fold"/>
</dbReference>
<evidence type="ECO:0000256" key="5">
    <source>
        <dbReference type="ARBA" id="ARBA00022729"/>
    </source>
</evidence>
<evidence type="ECO:0000256" key="2">
    <source>
        <dbReference type="ARBA" id="ARBA00004613"/>
    </source>
</evidence>
<evidence type="ECO:0000256" key="14">
    <source>
        <dbReference type="ARBA" id="ARBA00068688"/>
    </source>
</evidence>
<dbReference type="Gene3D" id="2.60.40.10">
    <property type="entry name" value="Immunoglobulins"/>
    <property type="match status" value="16"/>
</dbReference>
<dbReference type="GO" id="GO:0070593">
    <property type="term" value="P:dendrite self-avoidance"/>
    <property type="evidence" value="ECO:0007669"/>
    <property type="project" value="TreeGrafter"/>
</dbReference>
<feature type="domain" description="Ig-like" evidence="18">
    <location>
        <begin position="331"/>
        <end position="410"/>
    </location>
</feature>
<feature type="region of interest" description="Disordered" evidence="15">
    <location>
        <begin position="1869"/>
        <end position="1936"/>
    </location>
</feature>
<dbReference type="SUPFAM" id="SSF49265">
    <property type="entry name" value="Fibronectin type III"/>
    <property type="match status" value="3"/>
</dbReference>
<dbReference type="InterPro" id="IPR003599">
    <property type="entry name" value="Ig_sub"/>
</dbReference>
<dbReference type="GO" id="GO:0030424">
    <property type="term" value="C:axon"/>
    <property type="evidence" value="ECO:0007669"/>
    <property type="project" value="TreeGrafter"/>
</dbReference>
<feature type="domain" description="Ig-like" evidence="18">
    <location>
        <begin position="516"/>
        <end position="600"/>
    </location>
</feature>
<feature type="signal peptide" evidence="17">
    <location>
        <begin position="1"/>
        <end position="20"/>
    </location>
</feature>
<dbReference type="FunFam" id="2.60.40.10:FF:000308">
    <property type="entry name" value="Down syndrome cell adhesion molecule, isoform D"/>
    <property type="match status" value="1"/>
</dbReference>
<dbReference type="PROSITE" id="PS50835">
    <property type="entry name" value="IG_LIKE"/>
    <property type="match status" value="9"/>
</dbReference>
<keyword evidence="4 16" id="KW-0812">Transmembrane</keyword>
<dbReference type="FunFam" id="2.60.40.10:FF:000410">
    <property type="entry name" value="Down syndrome cell adhesion molecule, isoform H"/>
    <property type="match status" value="1"/>
</dbReference>
<dbReference type="CDD" id="cd00063">
    <property type="entry name" value="FN3"/>
    <property type="match status" value="6"/>
</dbReference>
<dbReference type="FunFam" id="2.60.40.10:FF:000032">
    <property type="entry name" value="palladin isoform X1"/>
    <property type="match status" value="1"/>
</dbReference>
<evidence type="ECO:0000256" key="15">
    <source>
        <dbReference type="SAM" id="MobiDB-lite"/>
    </source>
</evidence>
<dbReference type="PROSITE" id="PS50853">
    <property type="entry name" value="FN3"/>
    <property type="match status" value="6"/>
</dbReference>
<dbReference type="FunFam" id="2.60.40.10:FF:000394">
    <property type="entry name" value="Down syndrome cell adhesion molecule, isoform J"/>
    <property type="match status" value="1"/>
</dbReference>
<evidence type="ECO:0000256" key="16">
    <source>
        <dbReference type="SAM" id="Phobius"/>
    </source>
</evidence>
<keyword evidence="10" id="KW-1015">Disulfide bond</keyword>
<dbReference type="GO" id="GO:0007411">
    <property type="term" value="P:axon guidance"/>
    <property type="evidence" value="ECO:0007669"/>
    <property type="project" value="TreeGrafter"/>
</dbReference>
<dbReference type="Pfam" id="PF13927">
    <property type="entry name" value="Ig_3"/>
    <property type="match status" value="4"/>
</dbReference>
<evidence type="ECO:0000256" key="8">
    <source>
        <dbReference type="ARBA" id="ARBA00022989"/>
    </source>
</evidence>
<evidence type="ECO:0000256" key="9">
    <source>
        <dbReference type="ARBA" id="ARBA00023136"/>
    </source>
</evidence>
<dbReference type="CDD" id="cd20953">
    <property type="entry name" value="IgI_2_Dscam"/>
    <property type="match status" value="1"/>
</dbReference>
<feature type="domain" description="Ig-like" evidence="18">
    <location>
        <begin position="235"/>
        <end position="327"/>
    </location>
</feature>
<feature type="transmembrane region" description="Helical" evidence="16">
    <location>
        <begin position="1610"/>
        <end position="1633"/>
    </location>
</feature>
<name>A0A8R2LZX1_BOMMO</name>
<feature type="domain" description="Ig-like" evidence="18">
    <location>
        <begin position="705"/>
        <end position="798"/>
    </location>
</feature>
<dbReference type="Pfam" id="PF00041">
    <property type="entry name" value="fn3"/>
    <property type="match status" value="5"/>
</dbReference>
<sequence length="1985" mass="216414">MATTIFTALVALAALGSVLCEDETIGPIFMKEPPNRVDFSNTTGATVECAARGSPTPDIIWVRADGTTVGDVPGLRQVLPNGNLLFPPFRAKDYRQEVHAQVYACLARNPVGTILSRDVNVRAVVTQYYESEVVSEYVIRGNAAVLKCNIPSFVSDFVKVEAWIDTDGGEYLHTDNIDGKYLVLPSGELHIRDVGPEDGYKSYQCRTKHRLTGETRLSATKGRLVITEPVGRVSPKFTTTDKSRAFDAVSGENVTILCPAQAYPAPAFRWYKFIDGTTRKQPVTLDDRVKQVSGTLIIKEAKVEDSGKYLCVVNNSVGGESVETVLTVTAPLKATVEPATQTVDFGRPAVFTCRYEGNPVKTITWLKDGKDMKHHDASLRIESVKKEDKGMYQCSIRNDQESASASAELKLGGRFEPPQIRHSFGEQTFRSGPSLRLKCVASGNPTPDIAWLLDGEKLSSGERLQIGQFVTADGNVESHLNISSVQTNDGGLYTCFASSKVGSTSHSARVNIYGLPFVRPMKKRPVVAGDTLIVHCPVAGYPIDSIVWERDGRVLPINRKQKVFPNGTLVIENVERMSDEATYTCVAKNSQGYTARETLELQVMVPPQILPFEFGEEPANAGDTATLTCSVSKGDQPVNISWIFNGQELTKFNNLGVVLSSINKKTAIMSIDSVSGVHRGTYICVATNRAGSANHSAVLEVNVPPRWILEPTDKAFAQGSDAKVECKADGFPKPQVTWKRAEGDTPGDYKDLKPNNPNVKVEDGTLTISNIQKTNEGYYLCEAVNGIGSGLSALILISVQAPPQFEIKMRNQTARKSEPAVLQCQAKGEKPIGIIWNMNNKRLEPKSDPRYTIREEILLGGVVSDLSIRRTERSDSALFTCVATNAFGSDDTSINMIIQEVPEAPYGLKVLDKSGRTVQLSWAAPYDGNSPIKKFLIEYKRAKGNWEKDIDRVLVPGDATEAGVFSLRPATAYHIRIVAENELGTSEPSETVTIITAEEAPTGPPQDVKVDAADKHTLRVTWKPPAPQDWNGELQGYYVGYKLASSNKSFVFETVDISKESGKEHHLDIQNLKTYTQYTVVVQAFNKMGSGPVSAEVRAYTAEGAPSAPPQDVLCTTLTAQTIRVSWVSPPLAAANGLIKAYKVIYGPSETWYDEKTKDTKNTASSETILHGLKKFTNYSMEVLATTNGGDGVRSVPIHCQTEQDVPEAPRAVKALVMGQDSILVSWRAPAQPNGVVTHYNVYTQAQNAEPHPNKVPASQTSYSATELKPGRYDFWVTASTIIGEGQPSATASCSPSDKVPAKIASFDESFTATYKEDVKLPCLAVGVPSPNIIWKVKGQLLDASERVRQLPEGSLQIAGVAREDAGEYSCHVDNQFGTDTVTHTLSVLAPPFPPQLSIASSSVSSLTLRLKPSADVDQSPAAGYTIHYKQEFGDWETVQIPSSTDTYTLENLFCGSRYQLYVTAYNGIGTGEASDVVIARTRGSKPPVPRAADFIEVASSSVTLHLKQWLDGGCPMSHFVVENKKKGAAEWNQISNAVKPGGNFVVLDLEPATWYVLRITAHNNAGFNVAEYEFATLTMTGGTIAPLPGNADGDKELPPWVRAWLEPEVLVPILATIVVFVVGVVVICLTLARRNTPHRLRGQKDAYYDAVYNASQAALGGGAGGTLDKRGGLRDELGYIAPPNRKLPPVPGSNYNTCDRVKRQAVIMGAHSTWDPRRHHYERVRRAHLRRAGSGDTISTGMEDEICPYATFHLLGFREEMDPSKALAFPHHHPAHAGTLAHPHPHHPAHSRAGSQSMPRANSRYARKNSQGGQSAIYSTAPEYDDPATCAEEDQYRARYSRPMYACGPEYDEPACCAPEDEQYTGAYGTPYSDHYGSRPSIVNPAGTRKCGSPEPPPPPPRNTNNDNNCSSSFNESKDSNEISEAECDQPRNYPEDVRAHTAKDGLHSEEMRKLIDRPEAATPIPQQAVHGRGGLTAYDTVAV</sequence>
<dbReference type="FunFam" id="2.60.40.10:FF:000230">
    <property type="entry name" value="Down syndrome cell adhesion molecule, isoform D"/>
    <property type="match status" value="1"/>
</dbReference>
<feature type="domain" description="Ig-like" evidence="18">
    <location>
        <begin position="1301"/>
        <end position="1387"/>
    </location>
</feature>
<dbReference type="SMART" id="SM00060">
    <property type="entry name" value="FN3"/>
    <property type="match status" value="6"/>
</dbReference>
<dbReference type="Pfam" id="PF12355">
    <property type="entry name" value="Dscam_C"/>
    <property type="match status" value="1"/>
</dbReference>
<dbReference type="Pfam" id="PF25059">
    <property type="entry name" value="FN3_DSCAM-DSCAML_C"/>
    <property type="match status" value="1"/>
</dbReference>
<keyword evidence="8 16" id="KW-1133">Transmembrane helix</keyword>
<keyword evidence="11" id="KW-0325">Glycoprotein</keyword>
<dbReference type="CDD" id="cd20956">
    <property type="entry name" value="IgI_4_Dscam"/>
    <property type="match status" value="1"/>
</dbReference>
<feature type="domain" description="Fibronectin type-III" evidence="19">
    <location>
        <begin position="1489"/>
        <end position="1584"/>
    </location>
</feature>
<dbReference type="SMART" id="SM00408">
    <property type="entry name" value="IGc2"/>
    <property type="match status" value="9"/>
</dbReference>
<evidence type="ECO:0000259" key="19">
    <source>
        <dbReference type="PROSITE" id="PS50853"/>
    </source>
</evidence>
<evidence type="ECO:0000256" key="4">
    <source>
        <dbReference type="ARBA" id="ARBA00022692"/>
    </source>
</evidence>
<organism evidence="20 21">
    <name type="scientific">Bombyx mori</name>
    <name type="common">Silk moth</name>
    <dbReference type="NCBI Taxonomy" id="7091"/>
    <lineage>
        <taxon>Eukaryota</taxon>
        <taxon>Metazoa</taxon>
        <taxon>Ecdysozoa</taxon>
        <taxon>Arthropoda</taxon>
        <taxon>Hexapoda</taxon>
        <taxon>Insecta</taxon>
        <taxon>Pterygota</taxon>
        <taxon>Neoptera</taxon>
        <taxon>Endopterygota</taxon>
        <taxon>Lepidoptera</taxon>
        <taxon>Glossata</taxon>
        <taxon>Ditrysia</taxon>
        <taxon>Bombycoidea</taxon>
        <taxon>Bombycidae</taxon>
        <taxon>Bombycinae</taxon>
        <taxon>Bombyx</taxon>
    </lineage>
</organism>
<dbReference type="GO" id="GO:0005886">
    <property type="term" value="C:plasma membrane"/>
    <property type="evidence" value="ECO:0007669"/>
    <property type="project" value="TreeGrafter"/>
</dbReference>
<evidence type="ECO:0000256" key="13">
    <source>
        <dbReference type="ARBA" id="ARBA00061228"/>
    </source>
</evidence>
<evidence type="ECO:0000313" key="21">
    <source>
        <dbReference type="Proteomes" id="UP000005204"/>
    </source>
</evidence>
<feature type="domain" description="Fibronectin type-III" evidence="19">
    <location>
        <begin position="1209"/>
        <end position="1299"/>
    </location>
</feature>
<dbReference type="InterPro" id="IPR003598">
    <property type="entry name" value="Ig_sub2"/>
</dbReference>
<dbReference type="InterPro" id="IPR021012">
    <property type="entry name" value="Dscam1_C"/>
</dbReference>
<keyword evidence="6" id="KW-0677">Repeat</keyword>
<dbReference type="GO" id="GO:0005576">
    <property type="term" value="C:extracellular region"/>
    <property type="evidence" value="ECO:0007669"/>
    <property type="project" value="UniProtKB-SubCell"/>
</dbReference>
<feature type="domain" description="Ig-like" evidence="18">
    <location>
        <begin position="418"/>
        <end position="511"/>
    </location>
</feature>
<feature type="chain" id="PRO_5035931610" description="Hemolin" evidence="17">
    <location>
        <begin position="21"/>
        <end position="1985"/>
    </location>
</feature>
<feature type="domain" description="Ig-like" evidence="18">
    <location>
        <begin position="27"/>
        <end position="122"/>
    </location>
</feature>
<feature type="domain" description="Ig-like" evidence="18">
    <location>
        <begin position="607"/>
        <end position="700"/>
    </location>
</feature>
<accession>A0A8R2LZX1</accession>
<dbReference type="InterPro" id="IPR036116">
    <property type="entry name" value="FN3_sf"/>
</dbReference>
<dbReference type="FunFam" id="2.60.40.10:FF:000498">
    <property type="entry name" value="Down syndrome cell adhesion molecule, isoform J"/>
    <property type="match status" value="1"/>
</dbReference>
<feature type="domain" description="Fibronectin type-III" evidence="19">
    <location>
        <begin position="904"/>
        <end position="999"/>
    </location>
</feature>
<reference evidence="20" key="2">
    <citation type="submission" date="2022-06" db="UniProtKB">
        <authorList>
            <consortium name="EnsemblMetazoa"/>
        </authorList>
    </citation>
    <scope>IDENTIFICATION</scope>
    <source>
        <strain evidence="20">p50T (Dazao)</strain>
    </source>
</reference>
<dbReference type="SUPFAM" id="SSF48726">
    <property type="entry name" value="Immunoglobulin"/>
    <property type="match status" value="9"/>
</dbReference>
<keyword evidence="9 16" id="KW-0472">Membrane</keyword>
<proteinExistence type="inferred from homology"/>
<keyword evidence="12" id="KW-0393">Immunoglobulin domain</keyword>
<evidence type="ECO:0000259" key="18">
    <source>
        <dbReference type="PROSITE" id="PS50835"/>
    </source>
</evidence>
<dbReference type="Proteomes" id="UP000005204">
    <property type="component" value="Unassembled WGS sequence"/>
</dbReference>
<dbReference type="InterPro" id="IPR056754">
    <property type="entry name" value="DSCAM/DSCAML_C"/>
</dbReference>
<dbReference type="FunFam" id="2.60.40.10:FF:000324">
    <property type="entry name" value="Down syndrome cell adhesion molecule, isoform D"/>
    <property type="match status" value="1"/>
</dbReference>
<evidence type="ECO:0000313" key="20">
    <source>
        <dbReference type="EnsemblMetazoa" id="XP_037870611.1"/>
    </source>
</evidence>
<dbReference type="InterPro" id="IPR003961">
    <property type="entry name" value="FN3_dom"/>
</dbReference>
<feature type="compositionally biased region" description="Low complexity" evidence="15">
    <location>
        <begin position="1904"/>
        <end position="1916"/>
    </location>
</feature>
<dbReference type="Pfam" id="PF07679">
    <property type="entry name" value="I-set"/>
    <property type="match status" value="4"/>
</dbReference>
<keyword evidence="5 17" id="KW-0732">Signal</keyword>
<dbReference type="FunFam" id="2.60.40.10:FF:000093">
    <property type="entry name" value="Down syndrome cell adhesion molecule, isoform B"/>
    <property type="match status" value="1"/>
</dbReference>
<dbReference type="EnsemblMetazoa" id="XM_038014683.1">
    <property type="protein sequence ID" value="XP_037870611.1"/>
    <property type="gene ID" value="LOC101735614"/>
</dbReference>
<dbReference type="PANTHER" id="PTHR10075:SF53">
    <property type="entry name" value="DOWN SYNDROME CELL ADHESION MOLECULE 1, ISOFORM BQ"/>
    <property type="match status" value="1"/>
</dbReference>
<dbReference type="GO" id="GO:0007156">
    <property type="term" value="P:homophilic cell adhesion via plasma membrane adhesion molecules"/>
    <property type="evidence" value="ECO:0007669"/>
    <property type="project" value="TreeGrafter"/>
</dbReference>
<evidence type="ECO:0000256" key="7">
    <source>
        <dbReference type="ARBA" id="ARBA00022889"/>
    </source>
</evidence>
<keyword evidence="21" id="KW-1185">Reference proteome</keyword>
<feature type="domain" description="Fibronectin type-III" evidence="19">
    <location>
        <begin position="1004"/>
        <end position="1104"/>
    </location>
</feature>
<feature type="domain" description="Fibronectin type-III" evidence="19">
    <location>
        <begin position="1391"/>
        <end position="1485"/>
    </location>
</feature>
<evidence type="ECO:0000256" key="11">
    <source>
        <dbReference type="ARBA" id="ARBA00023180"/>
    </source>
</evidence>
<dbReference type="CDD" id="cd20958">
    <property type="entry name" value="IgI_5_Dscam"/>
    <property type="match status" value="1"/>
</dbReference>
<dbReference type="SMART" id="SM00409">
    <property type="entry name" value="IG"/>
    <property type="match status" value="9"/>
</dbReference>
<dbReference type="InterPro" id="IPR007110">
    <property type="entry name" value="Ig-like_dom"/>
</dbReference>